<keyword evidence="2" id="KW-0472">Membrane</keyword>
<reference evidence="4" key="1">
    <citation type="submission" date="2022-08" db="EMBL/GenBank/DDBJ databases">
        <authorList>
            <consortium name="DOE Joint Genome Institute"/>
            <person name="Min B."/>
            <person name="Riley R."/>
            <person name="Sierra-Patev S."/>
            <person name="Naranjo-Ortiz M."/>
            <person name="Looney B."/>
            <person name="Konkel Z."/>
            <person name="Slot J.C."/>
            <person name="Sakamoto Y."/>
            <person name="Steenwyk J.L."/>
            <person name="Rokas A."/>
            <person name="Carro J."/>
            <person name="Camarero S."/>
            <person name="Ferreira P."/>
            <person name="Molpeceres G."/>
            <person name="Ruiz-Duenas F.J."/>
            <person name="Serrano A."/>
            <person name="Henrissat B."/>
            <person name="Drula E."/>
            <person name="Hughes K.W."/>
            <person name="Mata J.L."/>
            <person name="Ishikawa N.K."/>
            <person name="Vargas-Isla R."/>
            <person name="Ushijima S."/>
            <person name="Smith C.A."/>
            <person name="Ahrendt S."/>
            <person name="Andreopoulos W."/>
            <person name="He G."/>
            <person name="Labutti K."/>
            <person name="Lipzen A."/>
            <person name="Ng V."/>
            <person name="Sandor L."/>
            <person name="Barry K."/>
            <person name="Martinez A.T."/>
            <person name="Xiao Y."/>
            <person name="Gibbons J.G."/>
            <person name="Terashima K."/>
            <person name="Hibbett D.S."/>
            <person name="Grigoriev I.V."/>
        </authorList>
    </citation>
    <scope>NUCLEOTIDE SEQUENCE</scope>
    <source>
        <strain evidence="4">TFB9207</strain>
    </source>
</reference>
<feature type="transmembrane region" description="Helical" evidence="2">
    <location>
        <begin position="148"/>
        <end position="165"/>
    </location>
</feature>
<feature type="domain" description="DUF6535" evidence="3">
    <location>
        <begin position="124"/>
        <end position="301"/>
    </location>
</feature>
<name>A0AA38U6L6_9AGAR</name>
<evidence type="ECO:0000256" key="2">
    <source>
        <dbReference type="SAM" id="Phobius"/>
    </source>
</evidence>
<comment type="caution">
    <text evidence="4">The sequence shown here is derived from an EMBL/GenBank/DDBJ whole genome shotgun (WGS) entry which is preliminary data.</text>
</comment>
<evidence type="ECO:0000256" key="1">
    <source>
        <dbReference type="SAM" id="MobiDB-lite"/>
    </source>
</evidence>
<feature type="region of interest" description="Disordered" evidence="1">
    <location>
        <begin position="1"/>
        <end position="21"/>
    </location>
</feature>
<dbReference type="AlphaFoldDB" id="A0AA38U6L6"/>
<evidence type="ECO:0000313" key="4">
    <source>
        <dbReference type="EMBL" id="KAJ3832560.1"/>
    </source>
</evidence>
<dbReference type="EMBL" id="MU806919">
    <property type="protein sequence ID" value="KAJ3832560.1"/>
    <property type="molecule type" value="Genomic_DNA"/>
</dbReference>
<dbReference type="Proteomes" id="UP001163846">
    <property type="component" value="Unassembled WGS sequence"/>
</dbReference>
<feature type="compositionally biased region" description="Polar residues" evidence="1">
    <location>
        <begin position="44"/>
        <end position="81"/>
    </location>
</feature>
<keyword evidence="5" id="KW-1185">Reference proteome</keyword>
<keyword evidence="2" id="KW-1133">Transmembrane helix</keyword>
<accession>A0AA38U6L6</accession>
<dbReference type="Pfam" id="PF20153">
    <property type="entry name" value="DUF6535"/>
    <property type="match status" value="1"/>
</dbReference>
<proteinExistence type="predicted"/>
<feature type="region of interest" description="Disordered" evidence="1">
    <location>
        <begin position="42"/>
        <end position="90"/>
    </location>
</feature>
<feature type="transmembrane region" description="Helical" evidence="2">
    <location>
        <begin position="217"/>
        <end position="240"/>
    </location>
</feature>
<sequence length="628" mass="70644">MSSTADTGNRTLDPRPSPMDGMLELMRDIRDLLREYHKKHNLETETCQNAPRSESMPGQETVQQPEQNITSTSFQKPSTMPTKRFGVKKEHVRTNPVALANTDYRLKYPQDGWYHEHDPDARVWRVYLDEAATFDNEMVGELGDSLDVLLLFAGLFSAVVTTFVAQTSQALSVDNVSLSTAYLGEITTILRAGGNVSAISQISTTDTAQFSPTTGDIWVNGLWFTSLTIALSIALFAVLAKEWLRQYMSIGAGTHQDRTFIRQFRFDGFKAWQVQGIIGVLPVLLHLSLILFLVGLVVFLAPLNVSIAYTTGIITVIVVVLFLAATILPLYIIQCPYRTTFSELLYYMSQLPRMTYDRFLLPIISTSSNVSSNVQHTRDSKLLKDIEHHEACLSKDRQDLIFAALWWLGKSTSNFSAKEIIFYSLGAFAPRMTPKLRTREAIRVLYGRETFVDVWSLSLHRFDDHREILRSMIHLVGSIPPLEGLDRTKNWDILPTFDGEIVADPLDLDFALAFWASNVPTNLKLSFGAGCIKPSEGLSWVVNQCFKADIPIEVKVPPLVWWGLFKVSSNKKFKEAFRSVWSRSQDFMERSDPIACPVPIQTLIRLAEETESATTNVQPTAFAAHEGV</sequence>
<feature type="compositionally biased region" description="Polar residues" evidence="1">
    <location>
        <begin position="1"/>
        <end position="10"/>
    </location>
</feature>
<gene>
    <name evidence="4" type="ORF">F5878DRAFT_666455</name>
</gene>
<feature type="transmembrane region" description="Helical" evidence="2">
    <location>
        <begin position="307"/>
        <end position="333"/>
    </location>
</feature>
<dbReference type="InterPro" id="IPR045338">
    <property type="entry name" value="DUF6535"/>
</dbReference>
<protein>
    <recommendedName>
        <fullName evidence="3">DUF6535 domain-containing protein</fullName>
    </recommendedName>
</protein>
<evidence type="ECO:0000259" key="3">
    <source>
        <dbReference type="Pfam" id="PF20153"/>
    </source>
</evidence>
<feature type="transmembrane region" description="Helical" evidence="2">
    <location>
        <begin position="277"/>
        <end position="301"/>
    </location>
</feature>
<organism evidence="4 5">
    <name type="scientific">Lentinula raphanica</name>
    <dbReference type="NCBI Taxonomy" id="153919"/>
    <lineage>
        <taxon>Eukaryota</taxon>
        <taxon>Fungi</taxon>
        <taxon>Dikarya</taxon>
        <taxon>Basidiomycota</taxon>
        <taxon>Agaricomycotina</taxon>
        <taxon>Agaricomycetes</taxon>
        <taxon>Agaricomycetidae</taxon>
        <taxon>Agaricales</taxon>
        <taxon>Marasmiineae</taxon>
        <taxon>Omphalotaceae</taxon>
        <taxon>Lentinula</taxon>
    </lineage>
</organism>
<keyword evidence="2" id="KW-0812">Transmembrane</keyword>
<evidence type="ECO:0000313" key="5">
    <source>
        <dbReference type="Proteomes" id="UP001163846"/>
    </source>
</evidence>